<dbReference type="PRINTS" id="PR00413">
    <property type="entry name" value="HADHALOGNASE"/>
</dbReference>
<dbReference type="PANTHER" id="PTHR43434:SF1">
    <property type="entry name" value="PHOSPHOGLYCOLATE PHOSPHATASE"/>
    <property type="match status" value="1"/>
</dbReference>
<dbReference type="GO" id="GO:0008967">
    <property type="term" value="F:phosphoglycolate phosphatase activity"/>
    <property type="evidence" value="ECO:0007669"/>
    <property type="project" value="TreeGrafter"/>
</dbReference>
<accession>A0A1M6XKA3</accession>
<protein>
    <submittedName>
        <fullName evidence="1">Phosphoglycolate phosphatase</fullName>
    </submittedName>
</protein>
<evidence type="ECO:0000313" key="1">
    <source>
        <dbReference type="EMBL" id="SHL06289.1"/>
    </source>
</evidence>
<dbReference type="GO" id="GO:0006281">
    <property type="term" value="P:DNA repair"/>
    <property type="evidence" value="ECO:0007669"/>
    <property type="project" value="TreeGrafter"/>
</dbReference>
<evidence type="ECO:0000313" key="2">
    <source>
        <dbReference type="Proteomes" id="UP000184263"/>
    </source>
</evidence>
<organism evidence="1 2">
    <name type="scientific">Selenomonas ruminantium</name>
    <dbReference type="NCBI Taxonomy" id="971"/>
    <lineage>
        <taxon>Bacteria</taxon>
        <taxon>Bacillati</taxon>
        <taxon>Bacillota</taxon>
        <taxon>Negativicutes</taxon>
        <taxon>Selenomonadales</taxon>
        <taxon>Selenomonadaceae</taxon>
        <taxon>Selenomonas</taxon>
    </lineage>
</organism>
<dbReference type="InterPro" id="IPR023198">
    <property type="entry name" value="PGP-like_dom2"/>
</dbReference>
<dbReference type="Gene3D" id="1.10.150.240">
    <property type="entry name" value="Putative phosphatase, domain 2"/>
    <property type="match status" value="1"/>
</dbReference>
<dbReference type="PANTHER" id="PTHR43434">
    <property type="entry name" value="PHOSPHOGLYCOLATE PHOSPHATASE"/>
    <property type="match status" value="1"/>
</dbReference>
<dbReference type="InterPro" id="IPR050155">
    <property type="entry name" value="HAD-like_hydrolase_sf"/>
</dbReference>
<gene>
    <name evidence="1" type="ORF">SAMN05216582_1389</name>
</gene>
<dbReference type="EMBL" id="FRBC01000038">
    <property type="protein sequence ID" value="SHL06289.1"/>
    <property type="molecule type" value="Genomic_DNA"/>
</dbReference>
<dbReference type="InterPro" id="IPR041492">
    <property type="entry name" value="HAD_2"/>
</dbReference>
<dbReference type="OrthoDB" id="9807630at2"/>
<dbReference type="InterPro" id="IPR036412">
    <property type="entry name" value="HAD-like_sf"/>
</dbReference>
<dbReference type="Proteomes" id="UP000184263">
    <property type="component" value="Unassembled WGS sequence"/>
</dbReference>
<sequence length="214" mass="23387">MKHYQLYLFDFDYTLADSSAGIVKCFQTTLQKSGLPTVDASTICHTIGLPMREAVMRITQNRDESACDEFIMAYKKEADRYMTPMTHFYPQTIPMLTALKAKGASVGIISSKTRHRIAEKFIQAGCPQLIDHIIGSDDVKTLKPSPEGIHAALKHFSASNDTVLYSGDNIVDAQAAQNAGVDFAAITTGTTPASDFALFPHVAILSDIGRLLEI</sequence>
<name>A0A1M6XKA3_SELRU</name>
<dbReference type="NCBIfam" id="TIGR01549">
    <property type="entry name" value="HAD-SF-IA-v1"/>
    <property type="match status" value="1"/>
</dbReference>
<proteinExistence type="predicted"/>
<dbReference type="Gene3D" id="3.40.50.1000">
    <property type="entry name" value="HAD superfamily/HAD-like"/>
    <property type="match status" value="1"/>
</dbReference>
<dbReference type="SFLD" id="SFLDS00003">
    <property type="entry name" value="Haloacid_Dehalogenase"/>
    <property type="match status" value="1"/>
</dbReference>
<dbReference type="InterPro" id="IPR023214">
    <property type="entry name" value="HAD_sf"/>
</dbReference>
<dbReference type="SFLD" id="SFLDG01129">
    <property type="entry name" value="C1.5:_HAD__Beta-PGM__Phosphata"/>
    <property type="match status" value="1"/>
</dbReference>
<dbReference type="InterPro" id="IPR006439">
    <property type="entry name" value="HAD-SF_hydro_IA"/>
</dbReference>
<dbReference type="AlphaFoldDB" id="A0A1M6XKA3"/>
<dbReference type="SUPFAM" id="SSF56784">
    <property type="entry name" value="HAD-like"/>
    <property type="match status" value="1"/>
</dbReference>
<reference evidence="1 2" key="1">
    <citation type="submission" date="2016-11" db="EMBL/GenBank/DDBJ databases">
        <authorList>
            <person name="Jaros S."/>
            <person name="Januszkiewicz K."/>
            <person name="Wedrychowicz H."/>
        </authorList>
    </citation>
    <scope>NUCLEOTIDE SEQUENCE [LARGE SCALE GENOMIC DNA]</scope>
    <source>
        <strain evidence="1 2">HD4</strain>
    </source>
</reference>
<dbReference type="RefSeq" id="WP_073092635.1">
    <property type="nucleotide sequence ID" value="NZ_FRBC01000038.1"/>
</dbReference>
<dbReference type="Pfam" id="PF13419">
    <property type="entry name" value="HAD_2"/>
    <property type="match status" value="1"/>
</dbReference>